<comment type="function">
    <text evidence="15">Component of the FACT complex, a general chromatin factor that acts to reorganize nucleosomes. The FACT complex is involved in multiple processes that require DNA as a template such as mRNA elongation, DNA replication and DNA repair. During transcription elongation the FACT complex acts as a histone chaperone that both destabilizes and restores nucleosomal structure. It facilitates the passage of RNA polymerase II and transcription by promoting the dissociation of one histone H2A-H2B dimer from the nucleosome, then subsequently promotes the reestablishment of the nucleosome following the passage of RNA polymerase II. Binds specifically to single-stranded DNA and RNA with highest affinity for nucleotides G and U. The FACT complex is required for expression of Hox genes.</text>
</comment>
<dbReference type="GO" id="GO:0003723">
    <property type="term" value="F:RNA binding"/>
    <property type="evidence" value="ECO:0007669"/>
    <property type="project" value="UniProtKB-KW"/>
</dbReference>
<keyword evidence="10 20" id="KW-0238">DNA-binding</keyword>
<dbReference type="PRINTS" id="PR00887">
    <property type="entry name" value="SSRCOGNITION"/>
</dbReference>
<feature type="compositionally biased region" description="Basic and acidic residues" evidence="21">
    <location>
        <begin position="700"/>
        <end position="713"/>
    </location>
</feature>
<organism evidence="23 24">
    <name type="scientific">Nezara viridula</name>
    <name type="common">Southern green stink bug</name>
    <name type="synonym">Cimex viridulus</name>
    <dbReference type="NCBI Taxonomy" id="85310"/>
    <lineage>
        <taxon>Eukaryota</taxon>
        <taxon>Metazoa</taxon>
        <taxon>Ecdysozoa</taxon>
        <taxon>Arthropoda</taxon>
        <taxon>Hexapoda</taxon>
        <taxon>Insecta</taxon>
        <taxon>Pterygota</taxon>
        <taxon>Neoptera</taxon>
        <taxon>Paraneoptera</taxon>
        <taxon>Hemiptera</taxon>
        <taxon>Heteroptera</taxon>
        <taxon>Panheteroptera</taxon>
        <taxon>Pentatomomorpha</taxon>
        <taxon>Pentatomoidea</taxon>
        <taxon>Pentatomidae</taxon>
        <taxon>Pentatominae</taxon>
        <taxon>Nezara</taxon>
    </lineage>
</organism>
<feature type="compositionally biased region" description="Basic and acidic residues" evidence="21">
    <location>
        <begin position="723"/>
        <end position="745"/>
    </location>
</feature>
<dbReference type="Pfam" id="PF17292">
    <property type="entry name" value="POB3_N"/>
    <property type="match status" value="1"/>
</dbReference>
<dbReference type="GO" id="GO:0035101">
    <property type="term" value="C:FACT complex"/>
    <property type="evidence" value="ECO:0007669"/>
    <property type="project" value="TreeGrafter"/>
</dbReference>
<evidence type="ECO:0000256" key="12">
    <source>
        <dbReference type="ARBA" id="ARBA00023204"/>
    </source>
</evidence>
<dbReference type="CDD" id="cd13230">
    <property type="entry name" value="PH1_SSRP1-like"/>
    <property type="match status" value="1"/>
</dbReference>
<dbReference type="Pfam" id="PF21103">
    <property type="entry name" value="PH1_SSRP1-like"/>
    <property type="match status" value="1"/>
</dbReference>
<dbReference type="FunFam" id="2.30.29.30:FF:000098">
    <property type="entry name" value="Fact complex subunit ssrp1"/>
    <property type="match status" value="1"/>
</dbReference>
<feature type="compositionally biased region" description="Basic and acidic residues" evidence="21">
    <location>
        <begin position="630"/>
        <end position="642"/>
    </location>
</feature>
<evidence type="ECO:0000256" key="5">
    <source>
        <dbReference type="ARBA" id="ARBA00022454"/>
    </source>
</evidence>
<keyword evidence="5" id="KW-0158">Chromosome</keyword>
<evidence type="ECO:0000256" key="18">
    <source>
        <dbReference type="ARBA" id="ARBA00081248"/>
    </source>
</evidence>
<dbReference type="EMBL" id="OV725080">
    <property type="protein sequence ID" value="CAH1399254.1"/>
    <property type="molecule type" value="Genomic_DNA"/>
</dbReference>
<dbReference type="FunFam" id="2.30.29.30:FF:000119">
    <property type="entry name" value="FACT complex subunit SSRP1"/>
    <property type="match status" value="1"/>
</dbReference>
<proteinExistence type="inferred from homology"/>
<evidence type="ECO:0000256" key="17">
    <source>
        <dbReference type="ARBA" id="ARBA00077775"/>
    </source>
</evidence>
<dbReference type="InterPro" id="IPR024954">
    <property type="entry name" value="SSRP1_DD"/>
</dbReference>
<keyword evidence="9" id="KW-0805">Transcription regulation</keyword>
<dbReference type="Pfam" id="PF08512">
    <property type="entry name" value="Rttp106-like_middle"/>
    <property type="match status" value="1"/>
</dbReference>
<evidence type="ECO:0000256" key="8">
    <source>
        <dbReference type="ARBA" id="ARBA00022884"/>
    </source>
</evidence>
<dbReference type="FunFam" id="2.30.29.150:FF:000001">
    <property type="entry name" value="Fact complex subunit ssrp1"/>
    <property type="match status" value="1"/>
</dbReference>
<evidence type="ECO:0000256" key="15">
    <source>
        <dbReference type="ARBA" id="ARBA00058159"/>
    </source>
</evidence>
<dbReference type="Gene3D" id="2.30.29.150">
    <property type="match status" value="1"/>
</dbReference>
<dbReference type="Proteomes" id="UP001152798">
    <property type="component" value="Chromosome 4"/>
</dbReference>
<dbReference type="Pfam" id="PF03531">
    <property type="entry name" value="SSrecog"/>
    <property type="match status" value="1"/>
</dbReference>
<evidence type="ECO:0000256" key="14">
    <source>
        <dbReference type="ARBA" id="ARBA00031592"/>
    </source>
</evidence>
<evidence type="ECO:0000256" key="3">
    <source>
        <dbReference type="ARBA" id="ARBA00010060"/>
    </source>
</evidence>
<dbReference type="Gene3D" id="1.10.30.10">
    <property type="entry name" value="High mobility group box domain"/>
    <property type="match status" value="1"/>
</dbReference>
<feature type="compositionally biased region" description="Polar residues" evidence="21">
    <location>
        <begin position="806"/>
        <end position="820"/>
    </location>
</feature>
<dbReference type="SUPFAM" id="SSF47095">
    <property type="entry name" value="HMG-box"/>
    <property type="match status" value="1"/>
</dbReference>
<dbReference type="SMART" id="SM00398">
    <property type="entry name" value="HMG"/>
    <property type="match status" value="1"/>
</dbReference>
<dbReference type="GO" id="GO:0006281">
    <property type="term" value="P:DNA repair"/>
    <property type="evidence" value="ECO:0007669"/>
    <property type="project" value="UniProtKB-KW"/>
</dbReference>
<evidence type="ECO:0000256" key="10">
    <source>
        <dbReference type="ARBA" id="ARBA00023125"/>
    </source>
</evidence>
<dbReference type="GO" id="GO:0031491">
    <property type="term" value="F:nucleosome binding"/>
    <property type="evidence" value="ECO:0007669"/>
    <property type="project" value="TreeGrafter"/>
</dbReference>
<dbReference type="InterPro" id="IPR013719">
    <property type="entry name" value="RTT106/SPT16-like_middle_dom"/>
</dbReference>
<evidence type="ECO:0000256" key="2">
    <source>
        <dbReference type="ARBA" id="ARBA00004604"/>
    </source>
</evidence>
<evidence type="ECO:0000256" key="1">
    <source>
        <dbReference type="ARBA" id="ARBA00004286"/>
    </source>
</evidence>
<sequence length="820" mass="91243">MMDVLEFSDITAEIKGALCPGRLKLTDQNISFKNNRTGKVDQLVATDLELCNWQKLVGTWGLRLFLKNGSLHRYTGFKESEVDKVAKFFKSKYSHDLSEKELSVKGWNWGTAKFAGSILSYDVNNLTAFEIPLSNVSQCTTGKNEVTVEFHQNDEAPVSLMEIRFHIPPSENAGDDPVDAFHSQVMQKASVISVSGDAIAIFREIYCLTPRGRYDIKIFQSFFQLHGKTFDYKIPMSTVLRLFVLPHKDGRQNYFVVSLDPPIKQGQTRYHYLVFLFAQDEDTSLELPFSEEELKEKYEDKLSKELSGPTYDVISRIMKVLVNRKITVPGGFVGHSGTPAVGCSYKAAAGYLYPLERGFIYIHKPPIHIRFEEIASVNFARSGGSTRSFDFEIELKNGVVHTFSSIEKEEYGKLYDFINAKKLHVKNKKSDKPGYSVDEFGNSDEEKEPDAYLARVKREAEERDEGEGGTSEDESTDDDFVPGGEASDVAEEYDSNPSPTDSDEDSDASGGGGGGDGGDEKKEKKEKKKKEKKKKTTTISEKPRKRRQKKEKDENKPKRAPSAYMLWFNENREKIKTDNPGISFTDIAKKGGELWKNLTDKSEWDKRAAKMKEEYLEAMSEYKASGKAAAAKEKAEGKEKKTATTTKASKKAVDKSPEKRGSGGAYISKEFIESDSSSDSDAKSKPSGNKKASEGSGSDSPKKSSPKKEKDSNESDSGEESESDKKKVPPKKEVEKKGAAKKKEESEDSGSDSAESAKGKSKKTKGKESNKRKKPDSGSDSDKKSTKKKGKKDESEDEDEELSEEILSTPTASSAESDSD</sequence>
<evidence type="ECO:0000259" key="22">
    <source>
        <dbReference type="PROSITE" id="PS50118"/>
    </source>
</evidence>
<dbReference type="GO" id="GO:0042393">
    <property type="term" value="F:histone binding"/>
    <property type="evidence" value="ECO:0007669"/>
    <property type="project" value="TreeGrafter"/>
</dbReference>
<feature type="DNA-binding region" description="HMG box" evidence="20">
    <location>
        <begin position="557"/>
        <end position="623"/>
    </location>
</feature>
<dbReference type="FunFam" id="2.30.29.220:FF:000001">
    <property type="entry name" value="FACT complex subunit SSRP1"/>
    <property type="match status" value="1"/>
</dbReference>
<evidence type="ECO:0000256" key="20">
    <source>
        <dbReference type="PROSITE-ProRule" id="PRU00267"/>
    </source>
</evidence>
<dbReference type="InterPro" id="IPR036910">
    <property type="entry name" value="HMG_box_dom_sf"/>
</dbReference>
<evidence type="ECO:0000256" key="19">
    <source>
        <dbReference type="ARBA" id="ARBA00083607"/>
    </source>
</evidence>
<dbReference type="InterPro" id="IPR038167">
    <property type="entry name" value="SSRP1_sf"/>
</dbReference>
<evidence type="ECO:0000256" key="9">
    <source>
        <dbReference type="ARBA" id="ARBA00023015"/>
    </source>
</evidence>
<reference evidence="23" key="1">
    <citation type="submission" date="2022-01" db="EMBL/GenBank/DDBJ databases">
        <authorList>
            <person name="King R."/>
        </authorList>
    </citation>
    <scope>NUCLEOTIDE SEQUENCE</scope>
</reference>
<evidence type="ECO:0000256" key="11">
    <source>
        <dbReference type="ARBA" id="ARBA00023163"/>
    </source>
</evidence>
<keyword evidence="24" id="KW-1185">Reference proteome</keyword>
<evidence type="ECO:0000256" key="6">
    <source>
        <dbReference type="ARBA" id="ARBA00022705"/>
    </source>
</evidence>
<dbReference type="GO" id="GO:1902275">
    <property type="term" value="P:regulation of chromatin organization"/>
    <property type="evidence" value="ECO:0007669"/>
    <property type="project" value="TreeGrafter"/>
</dbReference>
<keyword evidence="8" id="KW-0694">RNA-binding</keyword>
<dbReference type="PANTHER" id="PTHR45849">
    <property type="entry name" value="FACT COMPLEX SUBUNIT SSRP1"/>
    <property type="match status" value="1"/>
</dbReference>
<dbReference type="CDD" id="cd13231">
    <property type="entry name" value="PH2_SSRP1-like"/>
    <property type="match status" value="1"/>
</dbReference>
<keyword evidence="13 20" id="KW-0539">Nucleus</keyword>
<feature type="domain" description="HMG box" evidence="22">
    <location>
        <begin position="557"/>
        <end position="623"/>
    </location>
</feature>
<dbReference type="PANTHER" id="PTHR45849:SF1">
    <property type="entry name" value="FACT COMPLEX SUBUNIT SSRP1"/>
    <property type="match status" value="1"/>
</dbReference>
<evidence type="ECO:0000256" key="13">
    <source>
        <dbReference type="ARBA" id="ARBA00023242"/>
    </source>
</evidence>
<dbReference type="Pfam" id="PF00505">
    <property type="entry name" value="HMG_box"/>
    <property type="match status" value="1"/>
</dbReference>
<keyword evidence="7" id="KW-0227">DNA damage</keyword>
<dbReference type="FunFam" id="1.10.30.10:FF:000036">
    <property type="entry name" value="high mobility group protein D"/>
    <property type="match status" value="1"/>
</dbReference>
<evidence type="ECO:0000256" key="21">
    <source>
        <dbReference type="SAM" id="MobiDB-lite"/>
    </source>
</evidence>
<dbReference type="OrthoDB" id="498543at2759"/>
<dbReference type="Gene3D" id="2.30.29.30">
    <property type="entry name" value="Pleckstrin-homology domain (PH domain)/Phosphotyrosine-binding domain (PTB)"/>
    <property type="match status" value="2"/>
</dbReference>
<feature type="compositionally biased region" description="Basic residues" evidence="21">
    <location>
        <begin position="759"/>
        <end position="774"/>
    </location>
</feature>
<feature type="compositionally biased region" description="Acidic residues" evidence="21">
    <location>
        <begin position="795"/>
        <end position="804"/>
    </location>
</feature>
<dbReference type="InterPro" id="IPR009071">
    <property type="entry name" value="HMG_box_dom"/>
</dbReference>
<feature type="compositionally biased region" description="Basic and acidic residues" evidence="21">
    <location>
        <begin position="651"/>
        <end position="661"/>
    </location>
</feature>
<dbReference type="Gene3D" id="2.30.29.220">
    <property type="entry name" value="Structure-specific recognition protein (SSRP1)"/>
    <property type="match status" value="1"/>
</dbReference>
<dbReference type="GO" id="GO:0006260">
    <property type="term" value="P:DNA replication"/>
    <property type="evidence" value="ECO:0007669"/>
    <property type="project" value="UniProtKB-KW"/>
</dbReference>
<name>A0A9P0HC15_NEZVI</name>
<comment type="similarity">
    <text evidence="3">Belongs to the SSRP1 family.</text>
</comment>
<dbReference type="InterPro" id="IPR011993">
    <property type="entry name" value="PH-like_dom_sf"/>
</dbReference>
<evidence type="ECO:0000256" key="4">
    <source>
        <dbReference type="ARBA" id="ARBA00016104"/>
    </source>
</evidence>
<accession>A0A9P0HC15</accession>
<keyword evidence="11" id="KW-0804">Transcription</keyword>
<dbReference type="InterPro" id="IPR050454">
    <property type="entry name" value="RTT106/SSRP1_HistChap/FACT"/>
</dbReference>
<keyword evidence="6" id="KW-0235">DNA replication</keyword>
<feature type="compositionally biased region" description="Basic residues" evidence="21">
    <location>
        <begin position="524"/>
        <end position="536"/>
    </location>
</feature>
<dbReference type="PROSITE" id="PS50118">
    <property type="entry name" value="HMG_BOX_2"/>
    <property type="match status" value="1"/>
</dbReference>
<feature type="compositionally biased region" description="Acidic residues" evidence="21">
    <location>
        <begin position="462"/>
        <end position="480"/>
    </location>
</feature>
<evidence type="ECO:0000256" key="7">
    <source>
        <dbReference type="ARBA" id="ARBA00022763"/>
    </source>
</evidence>
<feature type="compositionally biased region" description="Basic and acidic residues" evidence="21">
    <location>
        <begin position="775"/>
        <end position="784"/>
    </location>
</feature>
<keyword evidence="12" id="KW-0234">DNA repair</keyword>
<dbReference type="AlphaFoldDB" id="A0A9P0HC15"/>
<dbReference type="InterPro" id="IPR000969">
    <property type="entry name" value="SSRP1/POB3"/>
</dbReference>
<feature type="region of interest" description="Disordered" evidence="21">
    <location>
        <begin position="622"/>
        <end position="820"/>
    </location>
</feature>
<evidence type="ECO:0000313" key="24">
    <source>
        <dbReference type="Proteomes" id="UP001152798"/>
    </source>
</evidence>
<dbReference type="GO" id="GO:0005730">
    <property type="term" value="C:nucleolus"/>
    <property type="evidence" value="ECO:0007669"/>
    <property type="project" value="UniProtKB-SubCell"/>
</dbReference>
<evidence type="ECO:0000256" key="16">
    <source>
        <dbReference type="ARBA" id="ARBA00068863"/>
    </source>
</evidence>
<dbReference type="GO" id="GO:0003677">
    <property type="term" value="F:DNA binding"/>
    <property type="evidence" value="ECO:0007669"/>
    <property type="project" value="UniProtKB-UniRule"/>
</dbReference>
<gene>
    <name evidence="23" type="ORF">NEZAVI_LOCUS8738</name>
</gene>
<evidence type="ECO:0000313" key="23">
    <source>
        <dbReference type="EMBL" id="CAH1399254.1"/>
    </source>
</evidence>
<dbReference type="CDD" id="cd21994">
    <property type="entry name" value="HMG-box_SSRP1-like"/>
    <property type="match status" value="1"/>
</dbReference>
<dbReference type="InterPro" id="IPR048993">
    <property type="entry name" value="SSRP1-like_PH1"/>
</dbReference>
<dbReference type="SMART" id="SM01287">
    <property type="entry name" value="Rtt106"/>
    <property type="match status" value="1"/>
</dbReference>
<protein>
    <recommendedName>
        <fullName evidence="4">FACT complex subunit SSRP1</fullName>
    </recommendedName>
    <alternativeName>
        <fullName evidence="16">FACT complex subunit Ssrp1</fullName>
    </alternativeName>
    <alternativeName>
        <fullName evidence="14 19">Facilitates Chromatin transcription complex subunit SSRP1</fullName>
    </alternativeName>
    <alternativeName>
        <fullName evidence="17">Recombination signal sequence recognition protein</fullName>
    </alternativeName>
    <alternativeName>
        <fullName evidence="18">Single-strand recognition protein</fullName>
    </alternativeName>
</protein>
<feature type="region of interest" description="Disordered" evidence="21">
    <location>
        <begin position="428"/>
        <end position="564"/>
    </location>
</feature>
<dbReference type="SUPFAM" id="SSF50729">
    <property type="entry name" value="PH domain-like"/>
    <property type="match status" value="1"/>
</dbReference>
<comment type="subcellular location">
    <subcellularLocation>
        <location evidence="1">Chromosome</location>
    </subcellularLocation>
    <subcellularLocation>
        <location evidence="2">Nucleus</location>
        <location evidence="2">Nucleolus</location>
    </subcellularLocation>
</comment>
<dbReference type="InterPro" id="IPR035417">
    <property type="entry name" value="SSRP1/POB3_N"/>
</dbReference>